<dbReference type="InterPro" id="IPR053148">
    <property type="entry name" value="PD-DEXK-like_domain"/>
</dbReference>
<comment type="caution">
    <text evidence="2">The sequence shown here is derived from an EMBL/GenBank/DDBJ whole genome shotgun (WGS) entry which is preliminary data.</text>
</comment>
<sequence length="97" mass="10544">MTKPPAKASTAALLGEIRALIENARAHVARAANSALTLTYWRVGRRIGAEILGGERAAYGGQIVVSLARQLESEYGQGFGEKNLRRMVQFAEVFPDE</sequence>
<reference evidence="2" key="1">
    <citation type="submission" date="2013-08" db="EMBL/GenBank/DDBJ databases">
        <authorList>
            <person name="Mendez C."/>
            <person name="Richter M."/>
            <person name="Ferrer M."/>
            <person name="Sanchez J."/>
        </authorList>
    </citation>
    <scope>NUCLEOTIDE SEQUENCE</scope>
</reference>
<reference evidence="2" key="2">
    <citation type="journal article" date="2014" name="ISME J.">
        <title>Microbial stratification in low pH oxic and suboxic macroscopic growths along an acid mine drainage.</title>
        <authorList>
            <person name="Mendez-Garcia C."/>
            <person name="Mesa V."/>
            <person name="Sprenger R.R."/>
            <person name="Richter M."/>
            <person name="Diez M.S."/>
            <person name="Solano J."/>
            <person name="Bargiela R."/>
            <person name="Golyshina O.V."/>
            <person name="Manteca A."/>
            <person name="Ramos J.L."/>
            <person name="Gallego J.R."/>
            <person name="Llorente I."/>
            <person name="Martins Dos Santos V.A."/>
            <person name="Jensen O.N."/>
            <person name="Pelaez A.I."/>
            <person name="Sanchez J."/>
            <person name="Ferrer M."/>
        </authorList>
    </citation>
    <scope>NUCLEOTIDE SEQUENCE</scope>
</reference>
<gene>
    <name evidence="2" type="ORF">B2A_06025</name>
</gene>
<dbReference type="PANTHER" id="PTHR30547:SF5">
    <property type="entry name" value="NUCLEASE YHCG-RELATED"/>
    <property type="match status" value="1"/>
</dbReference>
<proteinExistence type="predicted"/>
<accession>T1ABG8</accession>
<protein>
    <submittedName>
        <fullName evidence="2">Protein containing DUF1016</fullName>
    </submittedName>
</protein>
<dbReference type="EMBL" id="AUZZ01004226">
    <property type="protein sequence ID" value="EQD54387.1"/>
    <property type="molecule type" value="Genomic_DNA"/>
</dbReference>
<feature type="domain" description="YhcG N-terminal" evidence="1">
    <location>
        <begin position="16"/>
        <end position="96"/>
    </location>
</feature>
<dbReference type="AlphaFoldDB" id="T1ABG8"/>
<evidence type="ECO:0000259" key="1">
    <source>
        <dbReference type="Pfam" id="PF17761"/>
    </source>
</evidence>
<organism evidence="2">
    <name type="scientific">mine drainage metagenome</name>
    <dbReference type="NCBI Taxonomy" id="410659"/>
    <lineage>
        <taxon>unclassified sequences</taxon>
        <taxon>metagenomes</taxon>
        <taxon>ecological metagenomes</taxon>
    </lineage>
</organism>
<name>T1ABG8_9ZZZZ</name>
<feature type="non-terminal residue" evidence="2">
    <location>
        <position position="97"/>
    </location>
</feature>
<dbReference type="Pfam" id="PF17761">
    <property type="entry name" value="DUF1016_N"/>
    <property type="match status" value="1"/>
</dbReference>
<dbReference type="InterPro" id="IPR041527">
    <property type="entry name" value="YhcG_N"/>
</dbReference>
<dbReference type="PANTHER" id="PTHR30547">
    <property type="entry name" value="UNCHARACTERIZED PROTEIN YHCG-RELATED"/>
    <property type="match status" value="1"/>
</dbReference>
<evidence type="ECO:0000313" key="2">
    <source>
        <dbReference type="EMBL" id="EQD54387.1"/>
    </source>
</evidence>